<feature type="domain" description="Cytidylate kinase" evidence="16">
    <location>
        <begin position="455"/>
        <end position="664"/>
    </location>
</feature>
<feature type="binding site" evidence="13">
    <location>
        <position position="25"/>
    </location>
    <ligand>
        <name>phosphoenolpyruvate</name>
        <dbReference type="ChEBI" id="CHEBI:58702"/>
    </ligand>
</feature>
<dbReference type="CDD" id="cd01556">
    <property type="entry name" value="EPSP_synthase"/>
    <property type="match status" value="1"/>
</dbReference>
<dbReference type="Gene3D" id="3.65.10.10">
    <property type="entry name" value="Enolpyruvate transferase domain"/>
    <property type="match status" value="2"/>
</dbReference>
<feature type="binding site" evidence="13">
    <location>
        <position position="178"/>
    </location>
    <ligand>
        <name>phosphoenolpyruvate</name>
        <dbReference type="ChEBI" id="CHEBI:58702"/>
    </ligand>
</feature>
<keyword evidence="5 13" id="KW-0808">Transferase</keyword>
<dbReference type="EC" id="2.7.4.25" evidence="14"/>
<evidence type="ECO:0000313" key="18">
    <source>
        <dbReference type="Proteomes" id="UP001303211"/>
    </source>
</evidence>
<dbReference type="PROSITE" id="PS00885">
    <property type="entry name" value="EPSP_SYNTHASE_2"/>
    <property type="match status" value="1"/>
</dbReference>
<dbReference type="SUPFAM" id="SSF55205">
    <property type="entry name" value="EPT/RTPC-like"/>
    <property type="match status" value="1"/>
</dbReference>
<dbReference type="InterPro" id="IPR001986">
    <property type="entry name" value="Enolpyruvate_Tfrase_dom"/>
</dbReference>
<dbReference type="NCBIfam" id="TIGR00017">
    <property type="entry name" value="cmk"/>
    <property type="match status" value="1"/>
</dbReference>
<evidence type="ECO:0000256" key="3">
    <source>
        <dbReference type="ARBA" id="ARBA00009948"/>
    </source>
</evidence>
<evidence type="ECO:0000313" key="17">
    <source>
        <dbReference type="EMBL" id="WOO32975.1"/>
    </source>
</evidence>
<evidence type="ECO:0000256" key="14">
    <source>
        <dbReference type="HAMAP-Rule" id="MF_00238"/>
    </source>
</evidence>
<dbReference type="Pfam" id="PF00275">
    <property type="entry name" value="EPSP_synthase"/>
    <property type="match status" value="1"/>
</dbReference>
<keyword evidence="9 13" id="KW-0057">Aromatic amino acid biosynthesis</keyword>
<feature type="binding site" evidence="13">
    <location>
        <position position="206"/>
    </location>
    <ligand>
        <name>3-phosphoshikimate</name>
        <dbReference type="ChEBI" id="CHEBI:145989"/>
    </ligand>
</feature>
<feature type="binding site" evidence="13">
    <location>
        <position position="177"/>
    </location>
    <ligand>
        <name>3-phosphoshikimate</name>
        <dbReference type="ChEBI" id="CHEBI:145989"/>
    </ligand>
</feature>
<feature type="binding site" evidence="13">
    <location>
        <position position="405"/>
    </location>
    <ligand>
        <name>phosphoenolpyruvate</name>
        <dbReference type="ChEBI" id="CHEBI:58702"/>
    </ligand>
</feature>
<dbReference type="InterPro" id="IPR023193">
    <property type="entry name" value="EPSP_synthase_CS"/>
</dbReference>
<evidence type="ECO:0000256" key="7">
    <source>
        <dbReference type="ARBA" id="ARBA00022777"/>
    </source>
</evidence>
<dbReference type="GO" id="GO:0003866">
    <property type="term" value="F:3-phosphoshikimate 1-carboxyvinyltransferase activity"/>
    <property type="evidence" value="ECO:0007669"/>
    <property type="project" value="UniProtKB-EC"/>
</dbReference>
<protein>
    <recommendedName>
        <fullName evidence="13 14">Multifunctional fusion protein</fullName>
    </recommendedName>
    <domain>
        <recommendedName>
            <fullName evidence="13">3-phosphoshikimate 1-carboxyvinyltransferase</fullName>
            <ecNumber evidence="13">2.5.1.19</ecNumber>
        </recommendedName>
        <alternativeName>
            <fullName evidence="13">5-enolpyruvylshikimate-3-phosphate synthase</fullName>
            <shortName evidence="13">EPSP synthase</shortName>
            <shortName evidence="13">EPSPS</shortName>
        </alternativeName>
    </domain>
    <domain>
        <recommendedName>
            <fullName evidence="14">Cytidylate kinase</fullName>
            <shortName evidence="14">CK</shortName>
            <ecNumber evidence="14">2.7.4.25</ecNumber>
        </recommendedName>
        <alternativeName>
            <fullName evidence="14">Cytidine monophosphate kinase</fullName>
            <shortName evidence="14">CMP kinase</shortName>
        </alternativeName>
    </domain>
</protein>
<dbReference type="HAMAP" id="MF_00210">
    <property type="entry name" value="EPSP_synth"/>
    <property type="match status" value="1"/>
</dbReference>
<feature type="binding site" evidence="13">
    <location>
        <position position="432"/>
    </location>
    <ligand>
        <name>phosphoenolpyruvate</name>
        <dbReference type="ChEBI" id="CHEBI:58702"/>
    </ligand>
</feature>
<dbReference type="SUPFAM" id="SSF52540">
    <property type="entry name" value="P-loop containing nucleoside triphosphate hydrolases"/>
    <property type="match status" value="1"/>
</dbReference>
<feature type="binding site" evidence="13">
    <location>
        <position position="178"/>
    </location>
    <ligand>
        <name>3-phosphoshikimate</name>
        <dbReference type="ChEBI" id="CHEBI:145989"/>
    </ligand>
</feature>
<evidence type="ECO:0000256" key="6">
    <source>
        <dbReference type="ARBA" id="ARBA00022741"/>
    </source>
</evidence>
<dbReference type="RefSeq" id="WP_317702392.1">
    <property type="nucleotide sequence ID" value="NZ_CP136921.1"/>
</dbReference>
<dbReference type="Gene3D" id="3.40.50.300">
    <property type="entry name" value="P-loop containing nucleotide triphosphate hydrolases"/>
    <property type="match status" value="1"/>
</dbReference>
<dbReference type="EC" id="2.5.1.19" evidence="13"/>
<dbReference type="InterPro" id="IPR027417">
    <property type="entry name" value="P-loop_NTPase"/>
</dbReference>
<keyword evidence="6 14" id="KW-0547">Nucleotide-binding</keyword>
<dbReference type="CDD" id="cd02020">
    <property type="entry name" value="CMPK"/>
    <property type="match status" value="1"/>
</dbReference>
<keyword evidence="18" id="KW-1185">Reference proteome</keyword>
<feature type="binding site" evidence="13">
    <location>
        <position position="360"/>
    </location>
    <ligand>
        <name>phosphoenolpyruvate</name>
        <dbReference type="ChEBI" id="CHEBI:58702"/>
    </ligand>
</feature>
<gene>
    <name evidence="13" type="primary">aroA</name>
    <name evidence="14" type="synonym">cmk</name>
    <name evidence="17" type="ORF">P4826_02290</name>
</gene>
<keyword evidence="7 14" id="KW-0418">Kinase</keyword>
<keyword evidence="4 13" id="KW-0028">Amino-acid biosynthesis</keyword>
<comment type="subunit">
    <text evidence="13">Monomer.</text>
</comment>
<comment type="function">
    <text evidence="13">Catalyzes the transfer of the enolpyruvyl moiety of phosphoenolpyruvate (PEP) to the 5-hydroxyl of shikimate-3-phosphate (S3P) to produce enolpyruvyl shikimate-3-phosphate and inorganic phosphate.</text>
</comment>
<feature type="binding site" evidence="13">
    <location>
        <position position="356"/>
    </location>
    <ligand>
        <name>3-phosphoshikimate</name>
        <dbReference type="ChEBI" id="CHEBI:145989"/>
    </ligand>
</feature>
<feature type="binding site" evidence="13">
    <location>
        <position position="97"/>
    </location>
    <ligand>
        <name>phosphoenolpyruvate</name>
        <dbReference type="ChEBI" id="CHEBI:58702"/>
    </ligand>
</feature>
<sequence>MFATPFLDLPPLVGAAGSVQLPGSKSISNRVLLLAALSQGTTEVHDLLASDDTRVMLDALRELGCTVDEAGNDLVRITGLGGAAPRSPARLFMGNAGTAMRPLSAALALLGGEYELSGVPRMHERPIGDLVDALRQLGCHIDYLGNDGYPPLRIAHGAGLPPLQLQAPIRVRGDVSSQFLTALLMALPLVAIKQDVVIEVVGELISRPYIHITLELLARFGIAVRHDNWQRFVIPAGSRYQSPGSIHVEADASSASYFIALGAIAAGANGQNGIKIEGVGLDSIQGDIRFVEAARAMGAQITGGPNWLHITRGSWPLKAISLDCNHIPDAAMTLAAMALYAEGTTELTNIASWRVKETDRLAAMAIELTKLGASVEEGADYLRVTPPATARDWRAASIHTYDDHRVAMCFSLAAFNPARLPVRIEDPKCVAKTFPDYFEALFSLAQADAAQLPVICIDGPTASGKGTVAAAVAERLGYHFLDSGALYRVTALAAVRAGIPISAENEAAIAQLARQLPVRFAGSRIWLGDEDVSEAIRTEEAGMNASRVSALPLVRKALIALQHSFARLPGLVADGRDMGTVIFPTAPLKVFMTASAACRADRRYKQLISKGISANIFDLRADLEARDARDQNRSAAPLKPAQDALPLDNSALTIDETVNQVLHWWQERQPFASRAAG</sequence>
<evidence type="ECO:0000256" key="4">
    <source>
        <dbReference type="ARBA" id="ARBA00022605"/>
    </source>
</evidence>
<feature type="binding site" evidence="13">
    <location>
        <position position="176"/>
    </location>
    <ligand>
        <name>3-phosphoshikimate</name>
        <dbReference type="ChEBI" id="CHEBI:145989"/>
    </ligand>
</feature>
<evidence type="ECO:0000259" key="15">
    <source>
        <dbReference type="Pfam" id="PF00275"/>
    </source>
</evidence>
<evidence type="ECO:0000259" key="16">
    <source>
        <dbReference type="Pfam" id="PF02224"/>
    </source>
</evidence>
<dbReference type="EMBL" id="CP136921">
    <property type="protein sequence ID" value="WOO32975.1"/>
    <property type="molecule type" value="Genomic_DNA"/>
</dbReference>
<name>A0ABZ0J642_9BURK</name>
<organism evidence="17 18">
    <name type="scientific">Diaphorobacter limosus</name>
    <dbReference type="NCBI Taxonomy" id="3036128"/>
    <lineage>
        <taxon>Bacteria</taxon>
        <taxon>Pseudomonadati</taxon>
        <taxon>Pseudomonadota</taxon>
        <taxon>Betaproteobacteria</taxon>
        <taxon>Burkholderiales</taxon>
        <taxon>Comamonadaceae</taxon>
        <taxon>Diaphorobacter</taxon>
    </lineage>
</organism>
<comment type="catalytic activity">
    <reaction evidence="11 14">
        <text>dCMP + ATP = dCDP + ADP</text>
        <dbReference type="Rhea" id="RHEA:25094"/>
        <dbReference type="ChEBI" id="CHEBI:30616"/>
        <dbReference type="ChEBI" id="CHEBI:57566"/>
        <dbReference type="ChEBI" id="CHEBI:58593"/>
        <dbReference type="ChEBI" id="CHEBI:456216"/>
        <dbReference type="EC" id="2.7.4.25"/>
    </reaction>
</comment>
<dbReference type="InterPro" id="IPR013792">
    <property type="entry name" value="RNA3'P_cycl/enolpyr_Trfase_a/b"/>
</dbReference>
<dbReference type="PROSITE" id="PS00104">
    <property type="entry name" value="EPSP_SYNTHASE_1"/>
    <property type="match status" value="1"/>
</dbReference>
<comment type="catalytic activity">
    <reaction evidence="10">
        <text>3-phosphoshikimate + phosphoenolpyruvate = 5-O-(1-carboxyvinyl)-3-phosphoshikimate + phosphate</text>
        <dbReference type="Rhea" id="RHEA:21256"/>
        <dbReference type="ChEBI" id="CHEBI:43474"/>
        <dbReference type="ChEBI" id="CHEBI:57701"/>
        <dbReference type="ChEBI" id="CHEBI:58702"/>
        <dbReference type="ChEBI" id="CHEBI:145989"/>
        <dbReference type="EC" id="2.5.1.19"/>
    </reaction>
    <physiologicalReaction direction="left-to-right" evidence="10">
        <dbReference type="Rhea" id="RHEA:21257"/>
    </physiologicalReaction>
</comment>
<comment type="catalytic activity">
    <reaction evidence="12 14">
        <text>CMP + ATP = CDP + ADP</text>
        <dbReference type="Rhea" id="RHEA:11600"/>
        <dbReference type="ChEBI" id="CHEBI:30616"/>
        <dbReference type="ChEBI" id="CHEBI:58069"/>
        <dbReference type="ChEBI" id="CHEBI:60377"/>
        <dbReference type="ChEBI" id="CHEBI:456216"/>
        <dbReference type="EC" id="2.7.4.25"/>
    </reaction>
</comment>
<feature type="binding site" evidence="13">
    <location>
        <position position="329"/>
    </location>
    <ligand>
        <name>3-phosphoshikimate</name>
        <dbReference type="ChEBI" id="CHEBI:145989"/>
    </ligand>
</feature>
<evidence type="ECO:0000256" key="11">
    <source>
        <dbReference type="ARBA" id="ARBA00047615"/>
    </source>
</evidence>
<evidence type="ECO:0000256" key="2">
    <source>
        <dbReference type="ARBA" id="ARBA00009427"/>
    </source>
</evidence>
<comment type="similarity">
    <text evidence="3 13">Belongs to the EPSP synthase family.</text>
</comment>
<dbReference type="Proteomes" id="UP001303211">
    <property type="component" value="Chromosome"/>
</dbReference>
<comment type="subcellular location">
    <subcellularLocation>
        <location evidence="13">Cytoplasm</location>
    </subcellularLocation>
</comment>
<dbReference type="InterPro" id="IPR003136">
    <property type="entry name" value="Cytidylate_kin"/>
</dbReference>
<feature type="active site" description="Proton acceptor" evidence="13">
    <location>
        <position position="329"/>
    </location>
</feature>
<dbReference type="Pfam" id="PF02224">
    <property type="entry name" value="Cytidylate_kin"/>
    <property type="match status" value="1"/>
</dbReference>
<dbReference type="NCBIfam" id="TIGR01356">
    <property type="entry name" value="aroA"/>
    <property type="match status" value="1"/>
</dbReference>
<dbReference type="HAMAP" id="MF_00238">
    <property type="entry name" value="Cytidyl_kinase_type1"/>
    <property type="match status" value="1"/>
</dbReference>
<feature type="binding site" evidence="13">
    <location>
        <position position="25"/>
    </location>
    <ligand>
        <name>3-phosphoshikimate</name>
        <dbReference type="ChEBI" id="CHEBI:145989"/>
    </ligand>
</feature>
<evidence type="ECO:0000256" key="10">
    <source>
        <dbReference type="ARBA" id="ARBA00044633"/>
    </source>
</evidence>
<feature type="domain" description="Enolpyruvate transferase" evidence="15">
    <location>
        <begin position="16"/>
        <end position="441"/>
    </location>
</feature>
<feature type="binding site" evidence="13">
    <location>
        <position position="125"/>
    </location>
    <ligand>
        <name>phosphoenolpyruvate</name>
        <dbReference type="ChEBI" id="CHEBI:58702"/>
    </ligand>
</feature>
<dbReference type="InterPro" id="IPR006264">
    <property type="entry name" value="EPSP_synthase"/>
</dbReference>
<evidence type="ECO:0000256" key="1">
    <source>
        <dbReference type="ARBA" id="ARBA00004811"/>
    </source>
</evidence>
<dbReference type="PANTHER" id="PTHR21090:SF5">
    <property type="entry name" value="PENTAFUNCTIONAL AROM POLYPEPTIDE"/>
    <property type="match status" value="1"/>
</dbReference>
<comment type="caution">
    <text evidence="13">Lacks conserved residue(s) required for the propagation of feature annotation.</text>
</comment>
<evidence type="ECO:0000256" key="12">
    <source>
        <dbReference type="ARBA" id="ARBA00048478"/>
    </source>
</evidence>
<comment type="similarity">
    <text evidence="2 14">Belongs to the cytidylate kinase family. Type 1 subfamily.</text>
</comment>
<dbReference type="PANTHER" id="PTHR21090">
    <property type="entry name" value="AROM/DEHYDROQUINATE SYNTHASE"/>
    <property type="match status" value="1"/>
</dbReference>
<proteinExistence type="inferred from homology"/>
<evidence type="ECO:0000256" key="13">
    <source>
        <dbReference type="HAMAP-Rule" id="MF_00210"/>
    </source>
</evidence>
<evidence type="ECO:0000256" key="9">
    <source>
        <dbReference type="ARBA" id="ARBA00023141"/>
    </source>
</evidence>
<dbReference type="InterPro" id="IPR036968">
    <property type="entry name" value="Enolpyruvate_Tfrase_sf"/>
</dbReference>
<feature type="binding site" evidence="13">
    <location>
        <position position="30"/>
    </location>
    <ligand>
        <name>3-phosphoshikimate</name>
        <dbReference type="ChEBI" id="CHEBI:145989"/>
    </ligand>
</feature>
<dbReference type="NCBIfam" id="NF008816">
    <property type="entry name" value="PRK11860.1"/>
    <property type="match status" value="1"/>
</dbReference>
<dbReference type="InterPro" id="IPR011994">
    <property type="entry name" value="Cytidylate_kinase_dom"/>
</dbReference>
<feature type="binding site" evidence="14">
    <location>
        <begin position="459"/>
        <end position="467"/>
    </location>
    <ligand>
        <name>ATP</name>
        <dbReference type="ChEBI" id="CHEBI:30616"/>
    </ligand>
</feature>
<comment type="pathway">
    <text evidence="1 13">Metabolic intermediate biosynthesis; chorismate biosynthesis; chorismate from D-erythrose 4-phosphate and phosphoenolpyruvate: step 6/7.</text>
</comment>
<evidence type="ECO:0000256" key="5">
    <source>
        <dbReference type="ARBA" id="ARBA00022679"/>
    </source>
</evidence>
<reference evidence="17 18" key="1">
    <citation type="submission" date="2023-03" db="EMBL/GenBank/DDBJ databases">
        <title>Diaphorobacter basophil sp. nov., isolated from a sewage-treatment plant.</title>
        <authorList>
            <person name="Yang K."/>
        </authorList>
    </citation>
    <scope>NUCLEOTIDE SEQUENCE [LARGE SCALE GENOMIC DNA]</scope>
    <source>
        <strain evidence="17 18">Y-1</strain>
    </source>
</reference>
<keyword evidence="13" id="KW-0963">Cytoplasm</keyword>
<feature type="binding site" evidence="13">
    <location>
        <position position="26"/>
    </location>
    <ligand>
        <name>3-phosphoshikimate</name>
        <dbReference type="ChEBI" id="CHEBI:145989"/>
    </ligand>
</feature>
<keyword evidence="8 14" id="KW-0067">ATP-binding</keyword>
<evidence type="ECO:0000256" key="8">
    <source>
        <dbReference type="ARBA" id="ARBA00022840"/>
    </source>
</evidence>
<accession>A0ABZ0J642</accession>
<dbReference type="GO" id="GO:0016301">
    <property type="term" value="F:kinase activity"/>
    <property type="evidence" value="ECO:0007669"/>
    <property type="project" value="UniProtKB-KW"/>
</dbReference>